<organism evidence="1">
    <name type="scientific">human gut metagenome</name>
    <dbReference type="NCBI Taxonomy" id="408170"/>
    <lineage>
        <taxon>unclassified sequences</taxon>
        <taxon>metagenomes</taxon>
        <taxon>organismal metagenomes</taxon>
    </lineage>
</organism>
<dbReference type="EMBL" id="AZMM01003902">
    <property type="protein sequence ID" value="ETJ42131.1"/>
    <property type="molecule type" value="Genomic_DNA"/>
</dbReference>
<gene>
    <name evidence="1" type="ORF">Q604_UNBC03902G0001</name>
</gene>
<keyword evidence="1" id="KW-0378">Hydrolase</keyword>
<reference evidence="1" key="1">
    <citation type="submission" date="2013-12" db="EMBL/GenBank/DDBJ databases">
        <title>A Varibaculum cambriense genome reconstructed from a premature infant gut community with otherwise low bacterial novelty that shifts toward anaerobic metabolism during the third week of life.</title>
        <authorList>
            <person name="Brown C.T."/>
            <person name="Sharon I."/>
            <person name="Thomas B.C."/>
            <person name="Castelle C.J."/>
            <person name="Morowitz M.J."/>
            <person name="Banfield J.F."/>
        </authorList>
    </citation>
    <scope>NUCLEOTIDE SEQUENCE</scope>
</reference>
<dbReference type="Gene3D" id="2.30.40.10">
    <property type="entry name" value="Urease, subunit C, domain 1"/>
    <property type="match status" value="1"/>
</dbReference>
<dbReference type="AlphaFoldDB" id="W1YID6"/>
<comment type="caution">
    <text evidence="1">The sequence shown here is derived from an EMBL/GenBank/DDBJ whole genome shotgun (WGS) entry which is preliminary data.</text>
</comment>
<protein>
    <submittedName>
        <fullName evidence="1">Amidohydrolase family protein</fullName>
    </submittedName>
</protein>
<accession>W1YID6</accession>
<evidence type="ECO:0000313" key="1">
    <source>
        <dbReference type="EMBL" id="ETJ42131.1"/>
    </source>
</evidence>
<sequence>TVFSTTEEWTVDRNKFYTKGKVSPFDGMTVTGRAKLTVVDGKVVMKEGVVL</sequence>
<feature type="non-terminal residue" evidence="1">
    <location>
        <position position="1"/>
    </location>
</feature>
<dbReference type="SUPFAM" id="SSF51338">
    <property type="entry name" value="Composite domain of metallo-dependent hydrolases"/>
    <property type="match status" value="1"/>
</dbReference>
<dbReference type="GO" id="GO:0016810">
    <property type="term" value="F:hydrolase activity, acting on carbon-nitrogen (but not peptide) bonds"/>
    <property type="evidence" value="ECO:0007669"/>
    <property type="project" value="InterPro"/>
</dbReference>
<name>W1YID6_9ZZZZ</name>
<dbReference type="InterPro" id="IPR011059">
    <property type="entry name" value="Metal-dep_hydrolase_composite"/>
</dbReference>
<proteinExistence type="predicted"/>